<dbReference type="EMBL" id="KN822953">
    <property type="protein sequence ID" value="KIO32656.1"/>
    <property type="molecule type" value="Genomic_DNA"/>
</dbReference>
<evidence type="ECO:0000256" key="1">
    <source>
        <dbReference type="SAM" id="Phobius"/>
    </source>
</evidence>
<evidence type="ECO:0000313" key="2">
    <source>
        <dbReference type="EMBL" id="KIO32656.1"/>
    </source>
</evidence>
<accession>A0A0C3QTS7</accession>
<keyword evidence="1" id="KW-0472">Membrane</keyword>
<reference evidence="3" key="2">
    <citation type="submission" date="2015-01" db="EMBL/GenBank/DDBJ databases">
        <title>Evolutionary Origins and Diversification of the Mycorrhizal Mutualists.</title>
        <authorList>
            <consortium name="DOE Joint Genome Institute"/>
            <consortium name="Mycorrhizal Genomics Consortium"/>
            <person name="Kohler A."/>
            <person name="Kuo A."/>
            <person name="Nagy L.G."/>
            <person name="Floudas D."/>
            <person name="Copeland A."/>
            <person name="Barry K.W."/>
            <person name="Cichocki N."/>
            <person name="Veneault-Fourrey C."/>
            <person name="LaButti K."/>
            <person name="Lindquist E.A."/>
            <person name="Lipzen A."/>
            <person name="Lundell T."/>
            <person name="Morin E."/>
            <person name="Murat C."/>
            <person name="Riley R."/>
            <person name="Ohm R."/>
            <person name="Sun H."/>
            <person name="Tunlid A."/>
            <person name="Henrissat B."/>
            <person name="Grigoriev I.V."/>
            <person name="Hibbett D.S."/>
            <person name="Martin F."/>
        </authorList>
    </citation>
    <scope>NUCLEOTIDE SEQUENCE [LARGE SCALE GENOMIC DNA]</scope>
    <source>
        <strain evidence="3">MUT 4182</strain>
    </source>
</reference>
<keyword evidence="1" id="KW-0812">Transmembrane</keyword>
<organism evidence="2 3">
    <name type="scientific">Tulasnella calospora MUT 4182</name>
    <dbReference type="NCBI Taxonomy" id="1051891"/>
    <lineage>
        <taxon>Eukaryota</taxon>
        <taxon>Fungi</taxon>
        <taxon>Dikarya</taxon>
        <taxon>Basidiomycota</taxon>
        <taxon>Agaricomycotina</taxon>
        <taxon>Agaricomycetes</taxon>
        <taxon>Cantharellales</taxon>
        <taxon>Tulasnellaceae</taxon>
        <taxon>Tulasnella</taxon>
    </lineage>
</organism>
<dbReference type="AlphaFoldDB" id="A0A0C3QTS7"/>
<name>A0A0C3QTS7_9AGAM</name>
<gene>
    <name evidence="2" type="ORF">M407DRAFT_100726</name>
</gene>
<dbReference type="HOGENOM" id="CLU_1866600_0_0_1"/>
<reference evidence="2 3" key="1">
    <citation type="submission" date="2014-04" db="EMBL/GenBank/DDBJ databases">
        <authorList>
            <consortium name="DOE Joint Genome Institute"/>
            <person name="Kuo A."/>
            <person name="Girlanda M."/>
            <person name="Perotto S."/>
            <person name="Kohler A."/>
            <person name="Nagy L.G."/>
            <person name="Floudas D."/>
            <person name="Copeland A."/>
            <person name="Barry K.W."/>
            <person name="Cichocki N."/>
            <person name="Veneault-Fourrey C."/>
            <person name="LaButti K."/>
            <person name="Lindquist E.A."/>
            <person name="Lipzen A."/>
            <person name="Lundell T."/>
            <person name="Morin E."/>
            <person name="Murat C."/>
            <person name="Sun H."/>
            <person name="Tunlid A."/>
            <person name="Henrissat B."/>
            <person name="Grigoriev I.V."/>
            <person name="Hibbett D.S."/>
            <person name="Martin F."/>
            <person name="Nordberg H.P."/>
            <person name="Cantor M.N."/>
            <person name="Hua S.X."/>
        </authorList>
    </citation>
    <scope>NUCLEOTIDE SEQUENCE [LARGE SCALE GENOMIC DNA]</scope>
    <source>
        <strain evidence="2 3">MUT 4182</strain>
    </source>
</reference>
<keyword evidence="3" id="KW-1185">Reference proteome</keyword>
<sequence>MLPAFPKFIHKGAATTDIPSNSHCHSLRSIMFLSQRMVSLVAGLLFLILLFLAFLWLHEDGVDLRHRYTQRPTCSLGHYHVAYPVVATPEHGEDTTNDDKISVTSNQISISWMLAFVISLVSAFLLAYCWMGFYIYI</sequence>
<dbReference type="Proteomes" id="UP000054248">
    <property type="component" value="Unassembled WGS sequence"/>
</dbReference>
<protein>
    <submittedName>
        <fullName evidence="2">Uncharacterized protein</fullName>
    </submittedName>
</protein>
<evidence type="ECO:0000313" key="3">
    <source>
        <dbReference type="Proteomes" id="UP000054248"/>
    </source>
</evidence>
<feature type="transmembrane region" description="Helical" evidence="1">
    <location>
        <begin position="110"/>
        <end position="136"/>
    </location>
</feature>
<feature type="transmembrane region" description="Helical" evidence="1">
    <location>
        <begin position="37"/>
        <end position="57"/>
    </location>
</feature>
<keyword evidence="1" id="KW-1133">Transmembrane helix</keyword>
<proteinExistence type="predicted"/>